<dbReference type="Pfam" id="PF01497">
    <property type="entry name" value="Peripla_BP_2"/>
    <property type="match status" value="1"/>
</dbReference>
<evidence type="ECO:0000256" key="1">
    <source>
        <dbReference type="ARBA" id="ARBA00004196"/>
    </source>
</evidence>
<dbReference type="Gene3D" id="3.40.50.1980">
    <property type="entry name" value="Nitrogenase molybdenum iron protein domain"/>
    <property type="match status" value="2"/>
</dbReference>
<keyword evidence="4 5" id="KW-0732">Signal</keyword>
<dbReference type="PROSITE" id="PS51257">
    <property type="entry name" value="PROKAR_LIPOPROTEIN"/>
    <property type="match status" value="1"/>
</dbReference>
<dbReference type="AlphaFoldDB" id="A0A9D2CAK0"/>
<feature type="domain" description="Fe/B12 periplasmic-binding" evidence="6">
    <location>
        <begin position="65"/>
        <end position="341"/>
    </location>
</feature>
<evidence type="ECO:0000313" key="8">
    <source>
        <dbReference type="Proteomes" id="UP000824005"/>
    </source>
</evidence>
<organism evidence="7 8">
    <name type="scientific">Candidatus Agrococcus pullicola</name>
    <dbReference type="NCBI Taxonomy" id="2838429"/>
    <lineage>
        <taxon>Bacteria</taxon>
        <taxon>Bacillati</taxon>
        <taxon>Actinomycetota</taxon>
        <taxon>Actinomycetes</taxon>
        <taxon>Micrococcales</taxon>
        <taxon>Microbacteriaceae</taxon>
        <taxon>Agrococcus</taxon>
    </lineage>
</organism>
<feature type="chain" id="PRO_5038897898" evidence="5">
    <location>
        <begin position="28"/>
        <end position="344"/>
    </location>
</feature>
<evidence type="ECO:0000259" key="6">
    <source>
        <dbReference type="PROSITE" id="PS50983"/>
    </source>
</evidence>
<dbReference type="PANTHER" id="PTHR30532">
    <property type="entry name" value="IRON III DICITRATE-BINDING PERIPLASMIC PROTEIN"/>
    <property type="match status" value="1"/>
</dbReference>
<dbReference type="InterPro" id="IPR002491">
    <property type="entry name" value="ABC_transptr_periplasmic_BD"/>
</dbReference>
<keyword evidence="3" id="KW-0813">Transport</keyword>
<dbReference type="Proteomes" id="UP000824005">
    <property type="component" value="Unassembled WGS sequence"/>
</dbReference>
<dbReference type="EMBL" id="DXDC01000347">
    <property type="protein sequence ID" value="HIY66873.1"/>
    <property type="molecule type" value="Genomic_DNA"/>
</dbReference>
<name>A0A9D2CAK0_9MICO</name>
<dbReference type="InterPro" id="IPR051313">
    <property type="entry name" value="Bact_iron-sidero_bind"/>
</dbReference>
<gene>
    <name evidence="7" type="ORF">H9830_11415</name>
</gene>
<dbReference type="PROSITE" id="PS50983">
    <property type="entry name" value="FE_B12_PBP"/>
    <property type="match status" value="1"/>
</dbReference>
<comment type="subcellular location">
    <subcellularLocation>
        <location evidence="1">Cell envelope</location>
    </subcellularLocation>
</comment>
<protein>
    <submittedName>
        <fullName evidence="7">ABC transporter substrate-binding protein</fullName>
    </submittedName>
</protein>
<proteinExistence type="inferred from homology"/>
<dbReference type="GO" id="GO:0030288">
    <property type="term" value="C:outer membrane-bounded periplasmic space"/>
    <property type="evidence" value="ECO:0007669"/>
    <property type="project" value="TreeGrafter"/>
</dbReference>
<feature type="signal peptide" evidence="5">
    <location>
        <begin position="1"/>
        <end position="27"/>
    </location>
</feature>
<evidence type="ECO:0000256" key="3">
    <source>
        <dbReference type="ARBA" id="ARBA00022448"/>
    </source>
</evidence>
<dbReference type="PANTHER" id="PTHR30532:SF24">
    <property type="entry name" value="FERRIC ENTEROBACTIN-BINDING PERIPLASMIC PROTEIN FEPB"/>
    <property type="match status" value="1"/>
</dbReference>
<comment type="caution">
    <text evidence="7">The sequence shown here is derived from an EMBL/GenBank/DDBJ whole genome shotgun (WGS) entry which is preliminary data.</text>
</comment>
<comment type="similarity">
    <text evidence="2">Belongs to the bacterial solute-binding protein 8 family.</text>
</comment>
<reference evidence="7" key="2">
    <citation type="submission" date="2021-04" db="EMBL/GenBank/DDBJ databases">
        <authorList>
            <person name="Gilroy R."/>
        </authorList>
    </citation>
    <scope>NUCLEOTIDE SEQUENCE</scope>
    <source>
        <strain evidence="7">ChiGjej1B1-98</strain>
    </source>
</reference>
<reference evidence="7" key="1">
    <citation type="journal article" date="2021" name="PeerJ">
        <title>Extensive microbial diversity within the chicken gut microbiome revealed by metagenomics and culture.</title>
        <authorList>
            <person name="Gilroy R."/>
            <person name="Ravi A."/>
            <person name="Getino M."/>
            <person name="Pursley I."/>
            <person name="Horton D.L."/>
            <person name="Alikhan N.F."/>
            <person name="Baker D."/>
            <person name="Gharbi K."/>
            <person name="Hall N."/>
            <person name="Watson M."/>
            <person name="Adriaenssens E.M."/>
            <person name="Foster-Nyarko E."/>
            <person name="Jarju S."/>
            <person name="Secka A."/>
            <person name="Antonio M."/>
            <person name="Oren A."/>
            <person name="Chaudhuri R.R."/>
            <person name="La Ragione R."/>
            <person name="Hildebrand F."/>
            <person name="Pallen M.J."/>
        </authorList>
    </citation>
    <scope>NUCLEOTIDE SEQUENCE</scope>
    <source>
        <strain evidence="7">ChiGjej1B1-98</strain>
    </source>
</reference>
<sequence length="344" mass="36264">MLKSKRIGAVVAAFAASALTLTGCASGDGDTVRDGGNDDTVSEGAFPVTIEHAFGETTIEEAPSGVITWGWGAADAAVALDTVPVAMPTQPYGGDEEGVLPWISDRLEELGAETPTMLDSSTGEVPIEQVASLDAEVFLAPYSGITQEEYDQLTEMGLKVIAYPEEAWAMPWREVIAIVGEALGKTEQVDELLTGIDDLIAAEAEAHPEFEGVTIISALESSDTFFVYSDADARAEFSYDLGFVSAPALTDLNTGESPFYSTIATEELDSVESDVLVLYADTQEQMDAFLASDQGQLLPQNEAGTIAQIVGVENVAAVSPPTALSMEWGLDNYIDALTGAVSNL</sequence>
<dbReference type="GO" id="GO:1901678">
    <property type="term" value="P:iron coordination entity transport"/>
    <property type="evidence" value="ECO:0007669"/>
    <property type="project" value="UniProtKB-ARBA"/>
</dbReference>
<evidence type="ECO:0000256" key="4">
    <source>
        <dbReference type="ARBA" id="ARBA00022729"/>
    </source>
</evidence>
<evidence type="ECO:0000256" key="5">
    <source>
        <dbReference type="SAM" id="SignalP"/>
    </source>
</evidence>
<accession>A0A9D2CAK0</accession>
<evidence type="ECO:0000313" key="7">
    <source>
        <dbReference type="EMBL" id="HIY66873.1"/>
    </source>
</evidence>
<dbReference type="SUPFAM" id="SSF53807">
    <property type="entry name" value="Helical backbone' metal receptor"/>
    <property type="match status" value="1"/>
</dbReference>
<evidence type="ECO:0000256" key="2">
    <source>
        <dbReference type="ARBA" id="ARBA00008814"/>
    </source>
</evidence>